<dbReference type="STRING" id="29172.A0A0D8X7Y2"/>
<gene>
    <name evidence="1" type="ORF">DICVIV_13383</name>
</gene>
<dbReference type="OrthoDB" id="18740at2759"/>
<keyword evidence="2" id="KW-1185">Reference proteome</keyword>
<dbReference type="AlphaFoldDB" id="A0A0D8X7Y2"/>
<evidence type="ECO:0000313" key="2">
    <source>
        <dbReference type="Proteomes" id="UP000053766"/>
    </source>
</evidence>
<accession>A0A0D8X7Y2</accession>
<organism evidence="1 2">
    <name type="scientific">Dictyocaulus viviparus</name>
    <name type="common">Bovine lungworm</name>
    <dbReference type="NCBI Taxonomy" id="29172"/>
    <lineage>
        <taxon>Eukaryota</taxon>
        <taxon>Metazoa</taxon>
        <taxon>Ecdysozoa</taxon>
        <taxon>Nematoda</taxon>
        <taxon>Chromadorea</taxon>
        <taxon>Rhabditida</taxon>
        <taxon>Rhabditina</taxon>
        <taxon>Rhabditomorpha</taxon>
        <taxon>Strongyloidea</taxon>
        <taxon>Metastrongylidae</taxon>
        <taxon>Dictyocaulus</taxon>
    </lineage>
</organism>
<dbReference type="InterPro" id="IPR036872">
    <property type="entry name" value="CH_dom_sf"/>
</dbReference>
<reference evidence="1 2" key="1">
    <citation type="submission" date="2013-11" db="EMBL/GenBank/DDBJ databases">
        <title>Draft genome of the bovine lungworm Dictyocaulus viviparus.</title>
        <authorList>
            <person name="Mitreva M."/>
        </authorList>
    </citation>
    <scope>NUCLEOTIDE SEQUENCE [LARGE SCALE GENOMIC DNA]</scope>
    <source>
        <strain evidence="1 2">HannoverDv2000</strain>
    </source>
</reference>
<dbReference type="Gene3D" id="1.10.418.10">
    <property type="entry name" value="Calponin-like domain"/>
    <property type="match status" value="2"/>
</dbReference>
<protein>
    <submittedName>
        <fullName evidence="1">Uncharacterized protein</fullName>
    </submittedName>
</protein>
<dbReference type="Proteomes" id="UP000053766">
    <property type="component" value="Unassembled WGS sequence"/>
</dbReference>
<sequence>MYRLVSDSSHIVDQNKKLNLGLIWTLIFHFDEMVSNGSHIVDQYKKLNLRLIWTLILHYSISMRWFQVS</sequence>
<dbReference type="SUPFAM" id="SSF47576">
    <property type="entry name" value="Calponin-homology domain, CH-domain"/>
    <property type="match status" value="2"/>
</dbReference>
<proteinExistence type="predicted"/>
<name>A0A0D8X7Y2_DICVI</name>
<evidence type="ECO:0000313" key="1">
    <source>
        <dbReference type="EMBL" id="KJH40663.1"/>
    </source>
</evidence>
<dbReference type="EMBL" id="KN717061">
    <property type="protein sequence ID" value="KJH40663.1"/>
    <property type="molecule type" value="Genomic_DNA"/>
</dbReference>
<reference evidence="2" key="2">
    <citation type="journal article" date="2016" name="Sci. Rep.">
        <title>Dictyocaulus viviparus genome, variome and transcriptome elucidate lungworm biology and support future intervention.</title>
        <authorList>
            <person name="McNulty S.N."/>
            <person name="Strube C."/>
            <person name="Rosa B.A."/>
            <person name="Martin J.C."/>
            <person name="Tyagi R."/>
            <person name="Choi Y.J."/>
            <person name="Wang Q."/>
            <person name="Hallsworth Pepin K."/>
            <person name="Zhang X."/>
            <person name="Ozersky P."/>
            <person name="Wilson R.K."/>
            <person name="Sternberg P.W."/>
            <person name="Gasser R.B."/>
            <person name="Mitreva M."/>
        </authorList>
    </citation>
    <scope>NUCLEOTIDE SEQUENCE [LARGE SCALE GENOMIC DNA]</scope>
    <source>
        <strain evidence="2">HannoverDv2000</strain>
    </source>
</reference>